<sequence length="570" mass="60500">MFAKLAVIAACAALAVSGAQNSTTNSSNVIVPTNSSLPAAATTPYGRVLFGKFLEQLEIQHIDNDPLDDDEYNLAVNELENLLTGKTVVESKAQKKKLRAALRNLLARMTPEEMEQLFIDVTFELTVKLFKKTFGSEIDVDALYENMTATGDAVTFSSADDGSFNGLSTSDIVCIGSAFGGCVLSVAVAVAVIGARKKKAAAAAQVSSDNVVDEIEAAENLAAAQKDAASEVEDIKTDSPAVVAWGCLSLFHKASEWGKARDIPFPHFPFLCTMRLALLAASATVATAAFNLTNGTNTTLVNSTSDVIEFLNASLVNTTNSSLSNEAIKFTRVHEHSRLFDYEYKDAVIVGSGVLGCLAVAAVAMAAVKKHHAAGAAASDASVLADDAVDEIEAAENAAEAPKDDEPAPPASPADKDEDVHEVSTDSPVVIGSFSAAALFTVSLMWHKVVVAAAAAASVTSAHVPDMNATQALNLTASESDVLFPAAEVFPYGRELFKKFLNELNMHHVEGHPLSTLEYNEAVDGVEDLIEGRWSFNHAFNAKVKHGVLKLMSRMSPEELEQLLTMSRMT</sequence>
<dbReference type="VEuPathDB" id="FungiDB:H310_07721"/>
<keyword evidence="2" id="KW-0812">Transmembrane</keyword>
<feature type="region of interest" description="Disordered" evidence="1">
    <location>
        <begin position="395"/>
        <end position="422"/>
    </location>
</feature>
<feature type="chain" id="PRO_5019166145" description="Transmembrane protein" evidence="3">
    <location>
        <begin position="19"/>
        <end position="570"/>
    </location>
</feature>
<feature type="transmembrane region" description="Helical" evidence="2">
    <location>
        <begin position="175"/>
        <end position="195"/>
    </location>
</feature>
<evidence type="ECO:0008006" key="6">
    <source>
        <dbReference type="Google" id="ProtNLM"/>
    </source>
</evidence>
<reference evidence="4 5" key="1">
    <citation type="submission" date="2018-08" db="EMBL/GenBank/DDBJ databases">
        <title>Aphanomyces genome sequencing and annotation.</title>
        <authorList>
            <person name="Minardi D."/>
            <person name="Oidtmann B."/>
            <person name="Van Der Giezen M."/>
            <person name="Studholme D.J."/>
        </authorList>
    </citation>
    <scope>NUCLEOTIDE SEQUENCE [LARGE SCALE GENOMIC DNA]</scope>
    <source>
        <strain evidence="4 5">NJM0002</strain>
    </source>
</reference>
<evidence type="ECO:0000256" key="2">
    <source>
        <dbReference type="SAM" id="Phobius"/>
    </source>
</evidence>
<gene>
    <name evidence="4" type="ORF">DYB32_008647</name>
</gene>
<feature type="transmembrane region" description="Helical" evidence="2">
    <location>
        <begin position="268"/>
        <end position="290"/>
    </location>
</feature>
<keyword evidence="2" id="KW-1133">Transmembrane helix</keyword>
<organism evidence="4 5">
    <name type="scientific">Aphanomyces invadans</name>
    <dbReference type="NCBI Taxonomy" id="157072"/>
    <lineage>
        <taxon>Eukaryota</taxon>
        <taxon>Sar</taxon>
        <taxon>Stramenopiles</taxon>
        <taxon>Oomycota</taxon>
        <taxon>Saprolegniomycetes</taxon>
        <taxon>Saprolegniales</taxon>
        <taxon>Verrucalvaceae</taxon>
        <taxon>Aphanomyces</taxon>
    </lineage>
</organism>
<keyword evidence="5" id="KW-1185">Reference proteome</keyword>
<keyword evidence="2" id="KW-0472">Membrane</keyword>
<accession>A0A418ATX7</accession>
<evidence type="ECO:0000256" key="1">
    <source>
        <dbReference type="SAM" id="MobiDB-lite"/>
    </source>
</evidence>
<evidence type="ECO:0000313" key="5">
    <source>
        <dbReference type="Proteomes" id="UP000285060"/>
    </source>
</evidence>
<comment type="caution">
    <text evidence="4">The sequence shown here is derived from an EMBL/GenBank/DDBJ whole genome shotgun (WGS) entry which is preliminary data.</text>
</comment>
<keyword evidence="3" id="KW-0732">Signal</keyword>
<evidence type="ECO:0000256" key="3">
    <source>
        <dbReference type="SAM" id="SignalP"/>
    </source>
</evidence>
<dbReference type="Proteomes" id="UP000285060">
    <property type="component" value="Unassembled WGS sequence"/>
</dbReference>
<name>A0A418ATX7_9STRA</name>
<evidence type="ECO:0000313" key="4">
    <source>
        <dbReference type="EMBL" id="RHY28823.1"/>
    </source>
</evidence>
<dbReference type="VEuPathDB" id="FungiDB:H310_07719"/>
<dbReference type="EMBL" id="QUSY01000521">
    <property type="protein sequence ID" value="RHY28823.1"/>
    <property type="molecule type" value="Genomic_DNA"/>
</dbReference>
<feature type="transmembrane region" description="Helical" evidence="2">
    <location>
        <begin position="347"/>
        <end position="368"/>
    </location>
</feature>
<proteinExistence type="predicted"/>
<protein>
    <recommendedName>
        <fullName evidence="6">Transmembrane protein</fullName>
    </recommendedName>
</protein>
<feature type="signal peptide" evidence="3">
    <location>
        <begin position="1"/>
        <end position="18"/>
    </location>
</feature>
<dbReference type="AlphaFoldDB" id="A0A418ATX7"/>